<evidence type="ECO:0000256" key="1">
    <source>
        <dbReference type="ARBA" id="ARBA00022763"/>
    </source>
</evidence>
<dbReference type="Proteomes" id="UP000321571">
    <property type="component" value="Unassembled WGS sequence"/>
</dbReference>
<evidence type="ECO:0000313" key="3">
    <source>
        <dbReference type="EMBL" id="TXL63071.1"/>
    </source>
</evidence>
<dbReference type="InterPro" id="IPR011257">
    <property type="entry name" value="DNA_glycosylase"/>
</dbReference>
<dbReference type="AlphaFoldDB" id="A0A5C8NQC2"/>
<dbReference type="OrthoDB" id="5501430at2"/>
<comment type="caution">
    <text evidence="3">The sequence shown here is derived from an EMBL/GenBank/DDBJ whole genome shotgun (WGS) entry which is preliminary data.</text>
</comment>
<dbReference type="GO" id="GO:0043916">
    <property type="term" value="F:DNA-7-methylguanine glycosylase activity"/>
    <property type="evidence" value="ECO:0007669"/>
    <property type="project" value="TreeGrafter"/>
</dbReference>
<evidence type="ECO:0000313" key="4">
    <source>
        <dbReference type="Proteomes" id="UP000321571"/>
    </source>
</evidence>
<dbReference type="GO" id="GO:0008725">
    <property type="term" value="F:DNA-3-methyladenine glycosylase activity"/>
    <property type="evidence" value="ECO:0007669"/>
    <property type="project" value="TreeGrafter"/>
</dbReference>
<dbReference type="SUPFAM" id="SSF48150">
    <property type="entry name" value="DNA-glycosylase"/>
    <property type="match status" value="1"/>
</dbReference>
<dbReference type="PANTHER" id="PTHR43003">
    <property type="entry name" value="DNA-3-METHYLADENINE GLYCOSYLASE"/>
    <property type="match status" value="1"/>
</dbReference>
<accession>A0A5C8NQC2</accession>
<protein>
    <submittedName>
        <fullName evidence="3">DNA-3-methyladenine glycosylase 2 family protein</fullName>
    </submittedName>
</protein>
<organism evidence="3 4">
    <name type="scientific">Aeromicrobium terrae</name>
    <dbReference type="NCBI Taxonomy" id="2498846"/>
    <lineage>
        <taxon>Bacteria</taxon>
        <taxon>Bacillati</taxon>
        <taxon>Actinomycetota</taxon>
        <taxon>Actinomycetes</taxon>
        <taxon>Propionibacteriales</taxon>
        <taxon>Nocardioidaceae</taxon>
        <taxon>Aeromicrobium</taxon>
    </lineage>
</organism>
<dbReference type="GO" id="GO:0005737">
    <property type="term" value="C:cytoplasm"/>
    <property type="evidence" value="ECO:0007669"/>
    <property type="project" value="TreeGrafter"/>
</dbReference>
<dbReference type="GO" id="GO:0032993">
    <property type="term" value="C:protein-DNA complex"/>
    <property type="evidence" value="ECO:0007669"/>
    <property type="project" value="TreeGrafter"/>
</dbReference>
<sequence length="307" mass="33346">MTTIAATRTVRLDVPIDVGLTWSALRHGRGDPTYRHVAGSIWRTSRMATGPVTVQVTQEADRVVRAEAWGAGADELLDGLPAALGTKDDVTGFSTAHPAIADAVRRFPGLRIPRTGRVMESLIPAVLEQRVVGLDAQASWRRLVQKHGEPAPGPAAEQLRVVPDAATWAALPVWEWHRAGVDPQRYRTAQACARVGPQLERVAAAGDLAATYRALRSVPGVGIWTAAETGSRALGDADAVPFGDFHLAHLVGVGLVGRRLHTDDEVAEVLEPYRPQRFRAVRLLALSPLVRMERRGPRAPRVNHHRI</sequence>
<keyword evidence="2" id="KW-0234">DNA repair</keyword>
<evidence type="ECO:0000256" key="2">
    <source>
        <dbReference type="ARBA" id="ARBA00023204"/>
    </source>
</evidence>
<dbReference type="PANTHER" id="PTHR43003:SF6">
    <property type="entry name" value="DNA GLYCOSYLASE"/>
    <property type="match status" value="1"/>
</dbReference>
<dbReference type="Gene3D" id="1.10.340.30">
    <property type="entry name" value="Hypothetical protein, domain 2"/>
    <property type="match status" value="1"/>
</dbReference>
<reference evidence="3 4" key="1">
    <citation type="submission" date="2019-06" db="EMBL/GenBank/DDBJ databases">
        <title>Aeromicrobium sp. nov., isolated from a maize field.</title>
        <authorList>
            <person name="Lin S.-Y."/>
            <person name="Tsai C.-F."/>
            <person name="Young C.-C."/>
        </authorList>
    </citation>
    <scope>NUCLEOTIDE SEQUENCE [LARGE SCALE GENOMIC DNA]</scope>
    <source>
        <strain evidence="3 4">CC-CFT486</strain>
    </source>
</reference>
<keyword evidence="1" id="KW-0227">DNA damage</keyword>
<name>A0A5C8NQC2_9ACTN</name>
<dbReference type="GO" id="GO:0006307">
    <property type="term" value="P:DNA alkylation repair"/>
    <property type="evidence" value="ECO:0007669"/>
    <property type="project" value="TreeGrafter"/>
</dbReference>
<dbReference type="GO" id="GO:0006285">
    <property type="term" value="P:base-excision repair, AP site formation"/>
    <property type="evidence" value="ECO:0007669"/>
    <property type="project" value="TreeGrafter"/>
</dbReference>
<dbReference type="EMBL" id="VDUX01000001">
    <property type="protein sequence ID" value="TXL63071.1"/>
    <property type="molecule type" value="Genomic_DNA"/>
</dbReference>
<dbReference type="RefSeq" id="WP_147683347.1">
    <property type="nucleotide sequence ID" value="NZ_VDUX01000001.1"/>
</dbReference>
<dbReference type="GO" id="GO:0032131">
    <property type="term" value="F:alkylated DNA binding"/>
    <property type="evidence" value="ECO:0007669"/>
    <property type="project" value="TreeGrafter"/>
</dbReference>
<gene>
    <name evidence="3" type="ORF">FHP06_02240</name>
</gene>
<keyword evidence="4" id="KW-1185">Reference proteome</keyword>
<dbReference type="InterPro" id="IPR051912">
    <property type="entry name" value="Alkylbase_DNA_Glycosylase/TA"/>
</dbReference>
<proteinExistence type="predicted"/>